<reference evidence="2 3" key="2">
    <citation type="journal article" date="2018" name="New Phytol.">
        <title>High intraspecific genome diversity in the model arbuscular mycorrhizal symbiont Rhizophagus irregularis.</title>
        <authorList>
            <person name="Chen E.C.H."/>
            <person name="Morin E."/>
            <person name="Beaudet D."/>
            <person name="Noel J."/>
            <person name="Yildirir G."/>
            <person name="Ndikumana S."/>
            <person name="Charron P."/>
            <person name="St-Onge C."/>
            <person name="Giorgi J."/>
            <person name="Kruger M."/>
            <person name="Marton T."/>
            <person name="Ropars J."/>
            <person name="Grigoriev I.V."/>
            <person name="Hainaut M."/>
            <person name="Henrissat B."/>
            <person name="Roux C."/>
            <person name="Martin F."/>
            <person name="Corradi N."/>
        </authorList>
    </citation>
    <scope>NUCLEOTIDE SEQUENCE [LARGE SCALE GENOMIC DNA]</scope>
    <source>
        <strain evidence="2 3">DAOM 197198</strain>
    </source>
</reference>
<gene>
    <name evidence="2" type="ORF">GLOIN_2v1771126</name>
</gene>
<feature type="region of interest" description="Disordered" evidence="1">
    <location>
        <begin position="97"/>
        <end position="141"/>
    </location>
</feature>
<protein>
    <submittedName>
        <fullName evidence="2">Uncharacterized protein</fullName>
    </submittedName>
</protein>
<dbReference type="Proteomes" id="UP000018888">
    <property type="component" value="Unassembled WGS sequence"/>
</dbReference>
<sequence length="141" mass="16616">MDHEVTRLINMNYGAIYKSSMEEEICEGLQIKSQDELIGENGPYKKRFGINRFKIPQQNKKDEFVNAPTDQISTIPRTLEEHEELDNLNNNFRERLEELEEKSSSLPSKKDKQKAVDTLDNEDETNKNKKRVRNRKPEDDF</sequence>
<dbReference type="AlphaFoldDB" id="A0A2P4QAP6"/>
<name>A0A2P4QAP6_RHIID</name>
<dbReference type="EMBL" id="AUPC02000069">
    <property type="protein sequence ID" value="POG74687.1"/>
    <property type="molecule type" value="Genomic_DNA"/>
</dbReference>
<keyword evidence="3" id="KW-1185">Reference proteome</keyword>
<reference evidence="2 3" key="1">
    <citation type="journal article" date="2013" name="Proc. Natl. Acad. Sci. U.S.A.">
        <title>Genome of an arbuscular mycorrhizal fungus provides insight into the oldest plant symbiosis.</title>
        <authorList>
            <person name="Tisserant E."/>
            <person name="Malbreil M."/>
            <person name="Kuo A."/>
            <person name="Kohler A."/>
            <person name="Symeonidi A."/>
            <person name="Balestrini R."/>
            <person name="Charron P."/>
            <person name="Duensing N."/>
            <person name="Frei Dit Frey N."/>
            <person name="Gianinazzi-Pearson V."/>
            <person name="Gilbert L.B."/>
            <person name="Handa Y."/>
            <person name="Herr J.R."/>
            <person name="Hijri M."/>
            <person name="Koul R."/>
            <person name="Kawaguchi M."/>
            <person name="Krajinski F."/>
            <person name="Lammers P.J."/>
            <person name="Masclaux F.G."/>
            <person name="Murat C."/>
            <person name="Morin E."/>
            <person name="Ndikumana S."/>
            <person name="Pagni M."/>
            <person name="Petitpierre D."/>
            <person name="Requena N."/>
            <person name="Rosikiewicz P."/>
            <person name="Riley R."/>
            <person name="Saito K."/>
            <person name="San Clemente H."/>
            <person name="Shapiro H."/>
            <person name="van Tuinen D."/>
            <person name="Becard G."/>
            <person name="Bonfante P."/>
            <person name="Paszkowski U."/>
            <person name="Shachar-Hill Y.Y."/>
            <person name="Tuskan G.A."/>
            <person name="Young P.W."/>
            <person name="Sanders I.R."/>
            <person name="Henrissat B."/>
            <person name="Rensing S.A."/>
            <person name="Grigoriev I.V."/>
            <person name="Corradi N."/>
            <person name="Roux C."/>
            <person name="Martin F."/>
        </authorList>
    </citation>
    <scope>NUCLEOTIDE SEQUENCE [LARGE SCALE GENOMIC DNA]</scope>
    <source>
        <strain evidence="2 3">DAOM 197198</strain>
    </source>
</reference>
<comment type="caution">
    <text evidence="2">The sequence shown here is derived from an EMBL/GenBank/DDBJ whole genome shotgun (WGS) entry which is preliminary data.</text>
</comment>
<evidence type="ECO:0000313" key="3">
    <source>
        <dbReference type="Proteomes" id="UP000018888"/>
    </source>
</evidence>
<evidence type="ECO:0000256" key="1">
    <source>
        <dbReference type="SAM" id="MobiDB-lite"/>
    </source>
</evidence>
<evidence type="ECO:0000313" key="2">
    <source>
        <dbReference type="EMBL" id="POG74687.1"/>
    </source>
</evidence>
<organism evidence="2 3">
    <name type="scientific">Rhizophagus irregularis (strain DAOM 181602 / DAOM 197198 / MUCL 43194)</name>
    <name type="common">Arbuscular mycorrhizal fungus</name>
    <name type="synonym">Glomus intraradices</name>
    <dbReference type="NCBI Taxonomy" id="747089"/>
    <lineage>
        <taxon>Eukaryota</taxon>
        <taxon>Fungi</taxon>
        <taxon>Fungi incertae sedis</taxon>
        <taxon>Mucoromycota</taxon>
        <taxon>Glomeromycotina</taxon>
        <taxon>Glomeromycetes</taxon>
        <taxon>Glomerales</taxon>
        <taxon>Glomeraceae</taxon>
        <taxon>Rhizophagus</taxon>
    </lineage>
</organism>
<feature type="compositionally biased region" description="Basic and acidic residues" evidence="1">
    <location>
        <begin position="108"/>
        <end position="117"/>
    </location>
</feature>
<proteinExistence type="predicted"/>
<accession>A0A2P4QAP6</accession>